<keyword evidence="1" id="KW-0472">Membrane</keyword>
<dbReference type="eggNOG" id="ENOG5033BDI">
    <property type="taxonomic scope" value="Bacteria"/>
</dbReference>
<dbReference type="KEGG" id="tcu:Tcur_0665"/>
<dbReference type="EMBL" id="CP001738">
    <property type="protein sequence ID" value="ACY96260.1"/>
    <property type="molecule type" value="Genomic_DNA"/>
</dbReference>
<keyword evidence="1" id="KW-1133">Transmembrane helix</keyword>
<dbReference type="HOGENOM" id="CLU_135072_3_0_11"/>
<dbReference type="AlphaFoldDB" id="D1A4M5"/>
<sequence>MVQGLNYFFWLLAIVAFGFELWALFDALRTPAGAYAAADKQNKNLWVILLVVANVVGLGGAVNFLHLLSILPIAAFLVAAIYLADVRPAVQPYRGKRGGSSGGPYGPW</sequence>
<feature type="transmembrane region" description="Helical" evidence="1">
    <location>
        <begin position="45"/>
        <end position="64"/>
    </location>
</feature>
<evidence type="ECO:0000256" key="1">
    <source>
        <dbReference type="SAM" id="Phobius"/>
    </source>
</evidence>
<proteinExistence type="predicted"/>
<organism evidence="2 3">
    <name type="scientific">Thermomonospora curvata (strain ATCC 19995 / DSM 43183 / JCM 3096 / KCTC 9072 / NBRC 15933 / NCIMB 10081 / Henssen B9)</name>
    <dbReference type="NCBI Taxonomy" id="471852"/>
    <lineage>
        <taxon>Bacteria</taxon>
        <taxon>Bacillati</taxon>
        <taxon>Actinomycetota</taxon>
        <taxon>Actinomycetes</taxon>
        <taxon>Streptosporangiales</taxon>
        <taxon>Thermomonosporaceae</taxon>
        <taxon>Thermomonospora</taxon>
    </lineage>
</organism>
<dbReference type="InterPro" id="IPR019662">
    <property type="entry name" value="DUF2516"/>
</dbReference>
<keyword evidence="3" id="KW-1185">Reference proteome</keyword>
<accession>D1A4M5</accession>
<gene>
    <name evidence="2" type="ordered locus">Tcur_0665</name>
</gene>
<dbReference type="RefSeq" id="WP_012851044.1">
    <property type="nucleotide sequence ID" value="NC_013510.1"/>
</dbReference>
<dbReference type="STRING" id="471852.Tcur_0665"/>
<name>D1A4M5_THECD</name>
<evidence type="ECO:0000313" key="3">
    <source>
        <dbReference type="Proteomes" id="UP000001918"/>
    </source>
</evidence>
<keyword evidence="1" id="KW-0812">Transmembrane</keyword>
<feature type="transmembrane region" description="Helical" evidence="1">
    <location>
        <begin position="6"/>
        <end position="25"/>
    </location>
</feature>
<feature type="transmembrane region" description="Helical" evidence="1">
    <location>
        <begin position="70"/>
        <end position="90"/>
    </location>
</feature>
<dbReference type="Pfam" id="PF10724">
    <property type="entry name" value="DUF2516"/>
    <property type="match status" value="1"/>
</dbReference>
<reference evidence="2 3" key="1">
    <citation type="journal article" date="2011" name="Stand. Genomic Sci.">
        <title>Complete genome sequence of Thermomonospora curvata type strain (B9).</title>
        <authorList>
            <person name="Chertkov O."/>
            <person name="Sikorski J."/>
            <person name="Nolan M."/>
            <person name="Lapidus A."/>
            <person name="Lucas S."/>
            <person name="Del Rio T.G."/>
            <person name="Tice H."/>
            <person name="Cheng J.F."/>
            <person name="Goodwin L."/>
            <person name="Pitluck S."/>
            <person name="Liolios K."/>
            <person name="Ivanova N."/>
            <person name="Mavromatis K."/>
            <person name="Mikhailova N."/>
            <person name="Ovchinnikova G."/>
            <person name="Pati A."/>
            <person name="Chen A."/>
            <person name="Palaniappan K."/>
            <person name="Djao O.D."/>
            <person name="Land M."/>
            <person name="Hauser L."/>
            <person name="Chang Y.J."/>
            <person name="Jeffries C.D."/>
            <person name="Brettin T."/>
            <person name="Han C."/>
            <person name="Detter J.C."/>
            <person name="Rohde M."/>
            <person name="Goker M."/>
            <person name="Woyke T."/>
            <person name="Bristow J."/>
            <person name="Eisen J.A."/>
            <person name="Markowitz V."/>
            <person name="Hugenholtz P."/>
            <person name="Klenk H.P."/>
            <person name="Kyrpides N.C."/>
        </authorList>
    </citation>
    <scope>NUCLEOTIDE SEQUENCE [LARGE SCALE GENOMIC DNA]</scope>
    <source>
        <strain evidence="3">ATCC 19995 / DSM 43183 / JCM 3096 / KCTC 9072 / NBRC 15933 / NCIMB 10081 / Henssen B9</strain>
    </source>
</reference>
<evidence type="ECO:0000313" key="2">
    <source>
        <dbReference type="EMBL" id="ACY96260.1"/>
    </source>
</evidence>
<protein>
    <submittedName>
        <fullName evidence="2">Uncharacterized protein</fullName>
    </submittedName>
</protein>
<dbReference type="Proteomes" id="UP000001918">
    <property type="component" value="Chromosome"/>
</dbReference>